<dbReference type="EMBL" id="KZ988113">
    <property type="protein sequence ID" value="RKP13085.1"/>
    <property type="molecule type" value="Genomic_DNA"/>
</dbReference>
<dbReference type="Pfam" id="PF13430">
    <property type="entry name" value="DUF4112"/>
    <property type="match status" value="1"/>
</dbReference>
<protein>
    <recommendedName>
        <fullName evidence="3">DUF4112 domain-containing protein</fullName>
    </recommendedName>
</protein>
<name>A0A4P9Y2M6_9FUNG</name>
<dbReference type="PANTHER" id="PTHR35519">
    <property type="entry name" value="MEMBRANE PROTEINS"/>
    <property type="match status" value="1"/>
</dbReference>
<evidence type="ECO:0008006" key="3">
    <source>
        <dbReference type="Google" id="ProtNLM"/>
    </source>
</evidence>
<dbReference type="Proteomes" id="UP000267251">
    <property type="component" value="Unassembled WGS sequence"/>
</dbReference>
<sequence length="122" mass="13736">MARYRSRAEWLDGKHRCCGCCHLGVDPLVGLVPVIGDFAGTALSLYAMRDLHEANIPPHIMSKMFINVAIDTAIGFVPLIGDMLDMMYTSNLKNADILEEYLTKRGKKIHTRREREMEEGSP</sequence>
<organism evidence="1 2">
    <name type="scientific">Piptocephalis cylindrospora</name>
    <dbReference type="NCBI Taxonomy" id="1907219"/>
    <lineage>
        <taxon>Eukaryota</taxon>
        <taxon>Fungi</taxon>
        <taxon>Fungi incertae sedis</taxon>
        <taxon>Zoopagomycota</taxon>
        <taxon>Zoopagomycotina</taxon>
        <taxon>Zoopagomycetes</taxon>
        <taxon>Zoopagales</taxon>
        <taxon>Piptocephalidaceae</taxon>
        <taxon>Piptocephalis</taxon>
    </lineage>
</organism>
<keyword evidence="2" id="KW-1185">Reference proteome</keyword>
<evidence type="ECO:0000313" key="2">
    <source>
        <dbReference type="Proteomes" id="UP000267251"/>
    </source>
</evidence>
<evidence type="ECO:0000313" key="1">
    <source>
        <dbReference type="EMBL" id="RKP13085.1"/>
    </source>
</evidence>
<reference evidence="2" key="1">
    <citation type="journal article" date="2018" name="Nat. Microbiol.">
        <title>Leveraging single-cell genomics to expand the fungal tree of life.</title>
        <authorList>
            <person name="Ahrendt S.R."/>
            <person name="Quandt C.A."/>
            <person name="Ciobanu D."/>
            <person name="Clum A."/>
            <person name="Salamov A."/>
            <person name="Andreopoulos B."/>
            <person name="Cheng J.F."/>
            <person name="Woyke T."/>
            <person name="Pelin A."/>
            <person name="Henrissat B."/>
            <person name="Reynolds N.K."/>
            <person name="Benny G.L."/>
            <person name="Smith M.E."/>
            <person name="James T.Y."/>
            <person name="Grigoriev I.V."/>
        </authorList>
    </citation>
    <scope>NUCLEOTIDE SEQUENCE [LARGE SCALE GENOMIC DNA]</scope>
</reference>
<dbReference type="OrthoDB" id="2103474at2759"/>
<gene>
    <name evidence="1" type="ORF">BJ684DRAFT_10551</name>
</gene>
<proteinExistence type="predicted"/>
<accession>A0A4P9Y2M6</accession>
<dbReference type="AlphaFoldDB" id="A0A4P9Y2M6"/>
<dbReference type="InterPro" id="IPR025187">
    <property type="entry name" value="DUF4112"/>
</dbReference>
<dbReference type="PANTHER" id="PTHR35519:SF2">
    <property type="entry name" value="PH DOMAIN PROTEIN"/>
    <property type="match status" value="1"/>
</dbReference>